<comment type="caution">
    <text evidence="11">The sequence shown here is derived from an EMBL/GenBank/DDBJ whole genome shotgun (WGS) entry which is preliminary data.</text>
</comment>
<organism evidence="11 12">
    <name type="scientific">Platanthera zijinensis</name>
    <dbReference type="NCBI Taxonomy" id="2320716"/>
    <lineage>
        <taxon>Eukaryota</taxon>
        <taxon>Viridiplantae</taxon>
        <taxon>Streptophyta</taxon>
        <taxon>Embryophyta</taxon>
        <taxon>Tracheophyta</taxon>
        <taxon>Spermatophyta</taxon>
        <taxon>Magnoliopsida</taxon>
        <taxon>Liliopsida</taxon>
        <taxon>Asparagales</taxon>
        <taxon>Orchidaceae</taxon>
        <taxon>Orchidoideae</taxon>
        <taxon>Orchideae</taxon>
        <taxon>Orchidinae</taxon>
        <taxon>Platanthera</taxon>
    </lineage>
</organism>
<keyword evidence="4" id="KW-0934">Plastid</keyword>
<keyword evidence="6" id="KW-0809">Transit peptide</keyword>
<keyword evidence="12" id="KW-1185">Reference proteome</keyword>
<name>A0AAP0B9U0_9ASPA</name>
<reference evidence="11 12" key="1">
    <citation type="journal article" date="2022" name="Nat. Plants">
        <title>Genomes of leafy and leafless Platanthera orchids illuminate the evolution of mycoheterotrophy.</title>
        <authorList>
            <person name="Li M.H."/>
            <person name="Liu K.W."/>
            <person name="Li Z."/>
            <person name="Lu H.C."/>
            <person name="Ye Q.L."/>
            <person name="Zhang D."/>
            <person name="Wang J.Y."/>
            <person name="Li Y.F."/>
            <person name="Zhong Z.M."/>
            <person name="Liu X."/>
            <person name="Yu X."/>
            <person name="Liu D.K."/>
            <person name="Tu X.D."/>
            <person name="Liu B."/>
            <person name="Hao Y."/>
            <person name="Liao X.Y."/>
            <person name="Jiang Y.T."/>
            <person name="Sun W.H."/>
            <person name="Chen J."/>
            <person name="Chen Y.Q."/>
            <person name="Ai Y."/>
            <person name="Zhai J.W."/>
            <person name="Wu S.S."/>
            <person name="Zhou Z."/>
            <person name="Hsiao Y.Y."/>
            <person name="Wu W.L."/>
            <person name="Chen Y.Y."/>
            <person name="Lin Y.F."/>
            <person name="Hsu J.L."/>
            <person name="Li C.Y."/>
            <person name="Wang Z.W."/>
            <person name="Zhao X."/>
            <person name="Zhong W.Y."/>
            <person name="Ma X.K."/>
            <person name="Ma L."/>
            <person name="Huang J."/>
            <person name="Chen G.Z."/>
            <person name="Huang M.Z."/>
            <person name="Huang L."/>
            <person name="Peng D.H."/>
            <person name="Luo Y.B."/>
            <person name="Zou S.Q."/>
            <person name="Chen S.P."/>
            <person name="Lan S."/>
            <person name="Tsai W.C."/>
            <person name="Van de Peer Y."/>
            <person name="Liu Z.J."/>
        </authorList>
    </citation>
    <scope>NUCLEOTIDE SEQUENCE [LARGE SCALE GENOMIC DNA]</scope>
    <source>
        <strain evidence="11">Lor287</strain>
    </source>
</reference>
<sequence>MSFCCTSPISKAHAAATTHHSKDSSSSSPSHSHPPRKISFSLSFNPHNVRAIWRSFEIASSGPGRGGIPPGEPPIGRGGGGEGSNEGNDEDEFGPVMKFDDVIREAEARGTSLPSDMLDAAKSAGIRRLLLLRYLDLQSSPWPLGAAMRSCSLLRNRMLADPSFLFKIGTEIVIDSCCATFAEIQKRGDDFWAEFELYAADLLVGVVVNIALVGLLAPYVRFGKPSSSPGIFGSISRAYDSLPSSVFEAERPGCKFSSKQRIGTYFYKGVLYGSVGFFCGIIGQGIANFIMTAKRSVQKSEKDIPVPPLFKSALLWGVFLAVSSNTRYQIINGLEQVVEASSVAKRVPPLALAFTVGVRFANNIYGGMQFVDWARWSGVQ</sequence>
<evidence type="ECO:0000256" key="3">
    <source>
        <dbReference type="ARBA" id="ARBA00022528"/>
    </source>
</evidence>
<dbReference type="PANTHER" id="PTHR31038:SF10">
    <property type="entry name" value="OS04G0524400 PROTEIN"/>
    <property type="match status" value="1"/>
</dbReference>
<keyword evidence="7 10" id="KW-1133">Transmembrane helix</keyword>
<dbReference type="PANTHER" id="PTHR31038">
    <property type="entry name" value="EXPRESSED PROTEIN-RELATED"/>
    <property type="match status" value="1"/>
</dbReference>
<feature type="transmembrane region" description="Helical" evidence="10">
    <location>
        <begin position="270"/>
        <end position="290"/>
    </location>
</feature>
<evidence type="ECO:0000313" key="11">
    <source>
        <dbReference type="EMBL" id="KAK8934300.1"/>
    </source>
</evidence>
<evidence type="ECO:0000256" key="7">
    <source>
        <dbReference type="ARBA" id="ARBA00022989"/>
    </source>
</evidence>
<dbReference type="AlphaFoldDB" id="A0AAP0B9U0"/>
<keyword evidence="5 10" id="KW-0812">Transmembrane</keyword>
<evidence type="ECO:0000256" key="6">
    <source>
        <dbReference type="ARBA" id="ARBA00022946"/>
    </source>
</evidence>
<protein>
    <submittedName>
        <fullName evidence="11">Uncharacterized protein</fullName>
    </submittedName>
</protein>
<dbReference type="InterPro" id="IPR021825">
    <property type="entry name" value="RETICULATA-related"/>
</dbReference>
<evidence type="ECO:0000313" key="12">
    <source>
        <dbReference type="Proteomes" id="UP001418222"/>
    </source>
</evidence>
<dbReference type="GO" id="GO:0099402">
    <property type="term" value="P:plant organ development"/>
    <property type="evidence" value="ECO:0007669"/>
    <property type="project" value="TreeGrafter"/>
</dbReference>
<evidence type="ECO:0000256" key="8">
    <source>
        <dbReference type="ARBA" id="ARBA00023136"/>
    </source>
</evidence>
<evidence type="ECO:0000256" key="10">
    <source>
        <dbReference type="SAM" id="Phobius"/>
    </source>
</evidence>
<comment type="similarity">
    <text evidence="2">Belongs to the RETICULATA family.</text>
</comment>
<evidence type="ECO:0000256" key="1">
    <source>
        <dbReference type="ARBA" id="ARBA00004508"/>
    </source>
</evidence>
<gene>
    <name evidence="11" type="ORF">KSP39_PZI014699</name>
</gene>
<feature type="region of interest" description="Disordered" evidence="9">
    <location>
        <begin position="14"/>
        <end position="39"/>
    </location>
</feature>
<dbReference type="Pfam" id="PF11891">
    <property type="entry name" value="RETICULATA-like"/>
    <property type="match status" value="1"/>
</dbReference>
<dbReference type="EMBL" id="JBBWWQ010000012">
    <property type="protein sequence ID" value="KAK8934300.1"/>
    <property type="molecule type" value="Genomic_DNA"/>
</dbReference>
<feature type="region of interest" description="Disordered" evidence="9">
    <location>
        <begin position="60"/>
        <end position="94"/>
    </location>
</feature>
<evidence type="ECO:0000256" key="4">
    <source>
        <dbReference type="ARBA" id="ARBA00022640"/>
    </source>
</evidence>
<proteinExistence type="inferred from homology"/>
<dbReference type="GO" id="GO:0009706">
    <property type="term" value="C:chloroplast inner membrane"/>
    <property type="evidence" value="ECO:0007669"/>
    <property type="project" value="TreeGrafter"/>
</dbReference>
<evidence type="ECO:0000256" key="2">
    <source>
        <dbReference type="ARBA" id="ARBA00010793"/>
    </source>
</evidence>
<feature type="transmembrane region" description="Helical" evidence="10">
    <location>
        <begin position="197"/>
        <end position="220"/>
    </location>
</feature>
<dbReference type="Proteomes" id="UP001418222">
    <property type="component" value="Unassembled WGS sequence"/>
</dbReference>
<keyword evidence="8 10" id="KW-0472">Membrane</keyword>
<accession>A0AAP0B9U0</accession>
<comment type="subcellular location">
    <subcellularLocation>
        <location evidence="1">Plastid</location>
        <location evidence="1">Chloroplast membrane</location>
        <topology evidence="1">Multi-pass membrane protein</topology>
    </subcellularLocation>
</comment>
<evidence type="ECO:0000256" key="5">
    <source>
        <dbReference type="ARBA" id="ARBA00022692"/>
    </source>
</evidence>
<evidence type="ECO:0000256" key="9">
    <source>
        <dbReference type="SAM" id="MobiDB-lite"/>
    </source>
</evidence>
<keyword evidence="3" id="KW-0150">Chloroplast</keyword>
<feature type="compositionally biased region" description="Low complexity" evidence="9">
    <location>
        <begin position="14"/>
        <end position="31"/>
    </location>
</feature>